<evidence type="ECO:0000313" key="1">
    <source>
        <dbReference type="EMBL" id="MDT3404708.1"/>
    </source>
</evidence>
<dbReference type="EMBL" id="JAVLVU010000001">
    <property type="protein sequence ID" value="MDT3404708.1"/>
    <property type="molecule type" value="Genomic_DNA"/>
</dbReference>
<dbReference type="Pfam" id="PF13599">
    <property type="entry name" value="Pentapeptide_4"/>
    <property type="match status" value="1"/>
</dbReference>
<dbReference type="Gene3D" id="2.160.20.80">
    <property type="entry name" value="E3 ubiquitin-protein ligase SopA"/>
    <property type="match status" value="1"/>
</dbReference>
<dbReference type="SUPFAM" id="SSF141571">
    <property type="entry name" value="Pentapeptide repeat-like"/>
    <property type="match status" value="1"/>
</dbReference>
<dbReference type="InterPro" id="IPR001646">
    <property type="entry name" value="5peptide_repeat"/>
</dbReference>
<proteinExistence type="predicted"/>
<reference evidence="2" key="1">
    <citation type="submission" date="2023-07" db="EMBL/GenBank/DDBJ databases">
        <title>Functional and genomic diversity of the sorghum phyllosphere microbiome.</title>
        <authorList>
            <person name="Shade A."/>
        </authorList>
    </citation>
    <scope>NUCLEOTIDE SEQUENCE [LARGE SCALE GENOMIC DNA]</scope>
    <source>
        <strain evidence="2">SORGH_AS_0422</strain>
    </source>
</reference>
<dbReference type="InterPro" id="IPR052949">
    <property type="entry name" value="PA_immunity-related"/>
</dbReference>
<protein>
    <submittedName>
        <fullName evidence="1">Fluoroquinolone resistance protein</fullName>
    </submittedName>
</protein>
<dbReference type="PANTHER" id="PTHR42999">
    <property type="entry name" value="ANTIBIOTIC RESISTANCE PROTEIN MCBG"/>
    <property type="match status" value="1"/>
</dbReference>
<evidence type="ECO:0000313" key="2">
    <source>
        <dbReference type="Proteomes" id="UP001258315"/>
    </source>
</evidence>
<dbReference type="PANTHER" id="PTHR42999:SF1">
    <property type="entry name" value="PENTAPEPTIDE REPEAT-CONTAINING PROTEIN"/>
    <property type="match status" value="1"/>
</dbReference>
<dbReference type="RefSeq" id="WP_311952306.1">
    <property type="nucleotide sequence ID" value="NZ_JAVLVU010000001.1"/>
</dbReference>
<comment type="caution">
    <text evidence="1">The sequence shown here is derived from an EMBL/GenBank/DDBJ whole genome shotgun (WGS) entry which is preliminary data.</text>
</comment>
<keyword evidence="2" id="KW-1185">Reference proteome</keyword>
<dbReference type="Proteomes" id="UP001258315">
    <property type="component" value="Unassembled WGS sequence"/>
</dbReference>
<gene>
    <name evidence="1" type="ORF">QE417_003780</name>
</gene>
<name>A0ABU3GY70_9SPHI</name>
<sequence length="190" mass="21462">MQQLNHDNKIFEKITYTGQIINGREFQECAFKQCDLSESNFGNNKFIDCVFEGCNLSMLKLANATLSNVVFKDCKILGVNFHECSDFLFSVEFDNCVLDYASFAGKKMPKTKFNRSSVKEVSFIQANLSGSKFADCDLDRALFNRTDLTAVDFSTAKNFDIDPEINTLKKATFAADSLRGLLTRHQIKIV</sequence>
<dbReference type="Pfam" id="PF00805">
    <property type="entry name" value="Pentapeptide"/>
    <property type="match status" value="1"/>
</dbReference>
<accession>A0ABU3GY70</accession>
<organism evidence="1 2">
    <name type="scientific">Mucilaginibacter terrae</name>
    <dbReference type="NCBI Taxonomy" id="1955052"/>
    <lineage>
        <taxon>Bacteria</taxon>
        <taxon>Pseudomonadati</taxon>
        <taxon>Bacteroidota</taxon>
        <taxon>Sphingobacteriia</taxon>
        <taxon>Sphingobacteriales</taxon>
        <taxon>Sphingobacteriaceae</taxon>
        <taxon>Mucilaginibacter</taxon>
    </lineage>
</organism>